<protein>
    <recommendedName>
        <fullName evidence="4">FHA domain-containing protein</fullName>
    </recommendedName>
</protein>
<name>A0A0D2MY94_9CHLO</name>
<proteinExistence type="predicted"/>
<dbReference type="Proteomes" id="UP000054498">
    <property type="component" value="Unassembled WGS sequence"/>
</dbReference>
<keyword evidence="3" id="KW-1185">Reference proteome</keyword>
<dbReference type="KEGG" id="mng:MNEG_0499"/>
<reference evidence="2 3" key="1">
    <citation type="journal article" date="2013" name="BMC Genomics">
        <title>Reconstruction of the lipid metabolism for the microalga Monoraphidium neglectum from its genome sequence reveals characteristics suitable for biofuel production.</title>
        <authorList>
            <person name="Bogen C."/>
            <person name="Al-Dilaimi A."/>
            <person name="Albersmeier A."/>
            <person name="Wichmann J."/>
            <person name="Grundmann M."/>
            <person name="Rupp O."/>
            <person name="Lauersen K.J."/>
            <person name="Blifernez-Klassen O."/>
            <person name="Kalinowski J."/>
            <person name="Goesmann A."/>
            <person name="Mussgnug J.H."/>
            <person name="Kruse O."/>
        </authorList>
    </citation>
    <scope>NUCLEOTIDE SEQUENCE [LARGE SCALE GENOMIC DNA]</scope>
    <source>
        <strain evidence="2 3">SAG 48.87</strain>
    </source>
</reference>
<gene>
    <name evidence="2" type="ORF">MNEG_0499</name>
</gene>
<dbReference type="OrthoDB" id="687730at2759"/>
<evidence type="ECO:0000313" key="3">
    <source>
        <dbReference type="Proteomes" id="UP000054498"/>
    </source>
</evidence>
<feature type="compositionally biased region" description="Low complexity" evidence="1">
    <location>
        <begin position="40"/>
        <end position="53"/>
    </location>
</feature>
<dbReference type="RefSeq" id="XP_013906469.1">
    <property type="nucleotide sequence ID" value="XM_014051015.1"/>
</dbReference>
<evidence type="ECO:0000256" key="1">
    <source>
        <dbReference type="SAM" id="MobiDB-lite"/>
    </source>
</evidence>
<organism evidence="2 3">
    <name type="scientific">Monoraphidium neglectum</name>
    <dbReference type="NCBI Taxonomy" id="145388"/>
    <lineage>
        <taxon>Eukaryota</taxon>
        <taxon>Viridiplantae</taxon>
        <taxon>Chlorophyta</taxon>
        <taxon>core chlorophytes</taxon>
        <taxon>Chlorophyceae</taxon>
        <taxon>CS clade</taxon>
        <taxon>Sphaeropleales</taxon>
        <taxon>Selenastraceae</taxon>
        <taxon>Monoraphidium</taxon>
    </lineage>
</organism>
<feature type="region of interest" description="Disordered" evidence="1">
    <location>
        <begin position="40"/>
        <end position="70"/>
    </location>
</feature>
<accession>A0A0D2MY94</accession>
<dbReference type="STRING" id="145388.A0A0D2MY94"/>
<dbReference type="GeneID" id="25726617"/>
<evidence type="ECO:0000313" key="2">
    <source>
        <dbReference type="EMBL" id="KIZ07450.1"/>
    </source>
</evidence>
<sequence>MVNGQELSPMDNVEVGVGAEITFGDEYLARFQLDFASDAPTPASSGAAAAPASGLQNSGTVVLGSEEGGS</sequence>
<evidence type="ECO:0008006" key="4">
    <source>
        <dbReference type="Google" id="ProtNLM"/>
    </source>
</evidence>
<dbReference type="AlphaFoldDB" id="A0A0D2MY94"/>
<dbReference type="EMBL" id="KK100260">
    <property type="protein sequence ID" value="KIZ07450.1"/>
    <property type="molecule type" value="Genomic_DNA"/>
</dbReference>